<dbReference type="Proteomes" id="UP000584325">
    <property type="component" value="Unassembled WGS sequence"/>
</dbReference>
<evidence type="ECO:0000259" key="1">
    <source>
        <dbReference type="Pfam" id="PF13280"/>
    </source>
</evidence>
<keyword evidence="3" id="KW-0238">DNA-binding</keyword>
<dbReference type="EMBL" id="CP040017">
    <property type="protein sequence ID" value="QCP13652.1"/>
    <property type="molecule type" value="Genomic_DNA"/>
</dbReference>
<dbReference type="GO" id="GO:0003677">
    <property type="term" value="F:DNA binding"/>
    <property type="evidence" value="ECO:0007669"/>
    <property type="project" value="UniProtKB-KW"/>
</dbReference>
<name>A0A4P8HXG7_9BURK</name>
<feature type="domain" description="WYL" evidence="1">
    <location>
        <begin position="158"/>
        <end position="224"/>
    </location>
</feature>
<protein>
    <submittedName>
        <fullName evidence="3">Putative DNA-binding transcriptional regulator YafY</fullName>
    </submittedName>
    <submittedName>
        <fullName evidence="4">WYL domain-containing transcriptional regulator</fullName>
    </submittedName>
</protein>
<evidence type="ECO:0000313" key="3">
    <source>
        <dbReference type="EMBL" id="MBB3223456.1"/>
    </source>
</evidence>
<dbReference type="EMBL" id="JACHXS010000009">
    <property type="protein sequence ID" value="MBB3223456.1"/>
    <property type="molecule type" value="Genomic_DNA"/>
</dbReference>
<organism evidence="3 6">
    <name type="scientific">Pseudoduganella umbonata</name>
    <dbReference type="NCBI Taxonomy" id="864828"/>
    <lineage>
        <taxon>Bacteria</taxon>
        <taxon>Pseudomonadati</taxon>
        <taxon>Pseudomonadota</taxon>
        <taxon>Betaproteobacteria</taxon>
        <taxon>Burkholderiales</taxon>
        <taxon>Oxalobacteraceae</taxon>
        <taxon>Telluria group</taxon>
        <taxon>Pseudoduganella</taxon>
    </lineage>
</organism>
<dbReference type="Pfam" id="PF25583">
    <property type="entry name" value="WCX"/>
    <property type="match status" value="1"/>
</dbReference>
<dbReference type="PANTHER" id="PTHR34580">
    <property type="match status" value="1"/>
</dbReference>
<dbReference type="Pfam" id="PF13280">
    <property type="entry name" value="WYL"/>
    <property type="match status" value="1"/>
</dbReference>
<dbReference type="InterPro" id="IPR026881">
    <property type="entry name" value="WYL_dom"/>
</dbReference>
<dbReference type="Proteomes" id="UP000298763">
    <property type="component" value="Chromosome"/>
</dbReference>
<evidence type="ECO:0000313" key="6">
    <source>
        <dbReference type="Proteomes" id="UP000584325"/>
    </source>
</evidence>
<reference evidence="4 5" key="1">
    <citation type="submission" date="2019-05" db="EMBL/GenBank/DDBJ databases">
        <title>Draft Genome Sequences of Six Type Strains of the Genus Massilia.</title>
        <authorList>
            <person name="Miess H."/>
            <person name="Frediansyhah A."/>
            <person name="Gross H."/>
        </authorList>
    </citation>
    <scope>NUCLEOTIDE SEQUENCE [LARGE SCALE GENOMIC DNA]</scope>
    <source>
        <strain evidence="4 5">DSMZ 26121</strain>
    </source>
</reference>
<dbReference type="PROSITE" id="PS52050">
    <property type="entry name" value="WYL"/>
    <property type="match status" value="1"/>
</dbReference>
<feature type="domain" description="WCX" evidence="2">
    <location>
        <begin position="255"/>
        <end position="331"/>
    </location>
</feature>
<reference evidence="3 6" key="2">
    <citation type="submission" date="2020-08" db="EMBL/GenBank/DDBJ databases">
        <title>Genomic Encyclopedia of Type Strains, Phase III (KMG-III): the genomes of soil and plant-associated and newly described type strains.</title>
        <authorList>
            <person name="Whitman W."/>
        </authorList>
    </citation>
    <scope>NUCLEOTIDE SEQUENCE [LARGE SCALE GENOMIC DNA]</scope>
    <source>
        <strain evidence="3 6">CECT 7753</strain>
    </source>
</reference>
<accession>A0A4P8HXG7</accession>
<dbReference type="RefSeq" id="WP_137316431.1">
    <property type="nucleotide sequence ID" value="NZ_CP040017.1"/>
</dbReference>
<keyword evidence="5" id="KW-1185">Reference proteome</keyword>
<sequence>MATNEKSLLRQWHMLKLLPRAPAKITVKQLCELLAASDYDVSDRTIQRDLKDLTEVFDLEYDDRSKPFGWSWSRIGAGFNLPGISVPEALTLKLVEQHLRNHLPPNTTEVLQPYFEAAARTLATVESDTPSKTWLGKVRSIVPAQPLLPPVLNEQVRDTVYAALMQDHQLAISYRKRDAVSPVHYPSIHPVAIVQRGGVIYLVCMFGDYENARTLALHRIVAAEDRFEPARKCPGFDLDAYVASGQFGIVTGPPARLRAVFRRQAGEHLFETPLCVAQELEVLDDGRIALTATVPNTRALLWWLLGFGDGVEVLEPVELREEIAGMVRNMARLYG</sequence>
<evidence type="ECO:0000313" key="5">
    <source>
        <dbReference type="Proteomes" id="UP000298763"/>
    </source>
</evidence>
<dbReference type="PANTHER" id="PTHR34580:SF1">
    <property type="entry name" value="PROTEIN PAFC"/>
    <property type="match status" value="1"/>
</dbReference>
<gene>
    <name evidence="4" type="ORF">FCL38_26860</name>
    <name evidence="3" type="ORF">FHS02_004302</name>
</gene>
<evidence type="ECO:0000313" key="4">
    <source>
        <dbReference type="EMBL" id="QCP13652.1"/>
    </source>
</evidence>
<dbReference type="InterPro" id="IPR051534">
    <property type="entry name" value="CBASS_pafABC_assoc_protein"/>
</dbReference>
<proteinExistence type="predicted"/>
<evidence type="ECO:0000259" key="2">
    <source>
        <dbReference type="Pfam" id="PF25583"/>
    </source>
</evidence>
<dbReference type="OrthoDB" id="8595817at2"/>
<dbReference type="AlphaFoldDB" id="A0A4P8HXG7"/>
<dbReference type="InterPro" id="IPR057727">
    <property type="entry name" value="WCX_dom"/>
</dbReference>